<evidence type="ECO:0000256" key="1">
    <source>
        <dbReference type="SAM" id="Phobius"/>
    </source>
</evidence>
<sequence>MFLALQVLTITIVAVAMALALAHALELPGKLRLAREQYFAIQPIYYPGFFTIGGAAEPLGLLFSAILLFLTPPGTLAFWLIASAFIGLLAMQATYWALTHPVNNFWLKDVELRGVSAGFFSLAASRDPAQSDDPDWTNLRDQWEFSHVARAVFGLISFILLVMAVAL</sequence>
<organism evidence="2 3">
    <name type="scientific">Sinorhizobium terangae</name>
    <dbReference type="NCBI Taxonomy" id="110322"/>
    <lineage>
        <taxon>Bacteria</taxon>
        <taxon>Pseudomonadati</taxon>
        <taxon>Pseudomonadota</taxon>
        <taxon>Alphaproteobacteria</taxon>
        <taxon>Hyphomicrobiales</taxon>
        <taxon>Rhizobiaceae</taxon>
        <taxon>Sinorhizobium/Ensifer group</taxon>
        <taxon>Sinorhizobium</taxon>
    </lineage>
</organism>
<evidence type="ECO:0000313" key="3">
    <source>
        <dbReference type="Proteomes" id="UP000439983"/>
    </source>
</evidence>
<name>A0A6N7LEV6_SINTE</name>
<dbReference type="AlphaFoldDB" id="A0A6N7LEV6"/>
<feature type="transmembrane region" description="Helical" evidence="1">
    <location>
        <begin position="148"/>
        <end position="166"/>
    </location>
</feature>
<evidence type="ECO:0000313" key="2">
    <source>
        <dbReference type="EMBL" id="MQX15455.1"/>
    </source>
</evidence>
<dbReference type="OrthoDB" id="5195424at2"/>
<comment type="caution">
    <text evidence="2">The sequence shown here is derived from an EMBL/GenBank/DDBJ whole genome shotgun (WGS) entry which is preliminary data.</text>
</comment>
<keyword evidence="1" id="KW-0812">Transmembrane</keyword>
<feature type="transmembrane region" description="Helical" evidence="1">
    <location>
        <begin position="77"/>
        <end position="98"/>
    </location>
</feature>
<accession>A0A6N7LEV6</accession>
<keyword evidence="1" id="KW-1133">Transmembrane helix</keyword>
<keyword evidence="3" id="KW-1185">Reference proteome</keyword>
<proteinExistence type="predicted"/>
<feature type="transmembrane region" description="Helical" evidence="1">
    <location>
        <begin position="48"/>
        <end position="70"/>
    </location>
</feature>
<reference evidence="2 3" key="1">
    <citation type="journal article" date="2013" name="Genome Biol.">
        <title>Comparative genomics of the core and accessory genomes of 48 Sinorhizobium strains comprising five genospecies.</title>
        <authorList>
            <person name="Sugawara M."/>
            <person name="Epstein B."/>
            <person name="Badgley B.D."/>
            <person name="Unno T."/>
            <person name="Xu L."/>
            <person name="Reese J."/>
            <person name="Gyaneshwar P."/>
            <person name="Denny R."/>
            <person name="Mudge J."/>
            <person name="Bharti A.K."/>
            <person name="Farmer A.D."/>
            <person name="May G.D."/>
            <person name="Woodward J.E."/>
            <person name="Medigue C."/>
            <person name="Vallenet D."/>
            <person name="Lajus A."/>
            <person name="Rouy Z."/>
            <person name="Martinez-Vaz B."/>
            <person name="Tiffin P."/>
            <person name="Young N.D."/>
            <person name="Sadowsky M.J."/>
        </authorList>
    </citation>
    <scope>NUCLEOTIDE SEQUENCE [LARGE SCALE GENOMIC DNA]</scope>
    <source>
        <strain evidence="2 3">USDA4894</strain>
    </source>
</reference>
<dbReference type="EMBL" id="WITC01000042">
    <property type="protein sequence ID" value="MQX15455.1"/>
    <property type="molecule type" value="Genomic_DNA"/>
</dbReference>
<gene>
    <name evidence="2" type="ORF">GHK62_11925</name>
</gene>
<dbReference type="Proteomes" id="UP000439983">
    <property type="component" value="Unassembled WGS sequence"/>
</dbReference>
<keyword evidence="1" id="KW-0472">Membrane</keyword>
<protein>
    <submittedName>
        <fullName evidence="2">DUF1772 domain-containing protein</fullName>
    </submittedName>
</protein>